<evidence type="ECO:0000256" key="4">
    <source>
        <dbReference type="ARBA" id="ARBA00022912"/>
    </source>
</evidence>
<evidence type="ECO:0000256" key="5">
    <source>
        <dbReference type="ARBA" id="ARBA00047761"/>
    </source>
</evidence>
<reference evidence="11" key="1">
    <citation type="submission" date="2009-06" db="EMBL/GenBank/DDBJ databases">
        <title>Lepeophtheirus salmonis ESTs and full-length cDNAs.</title>
        <authorList>
            <person name="Yasuike M."/>
            <person name="von Schalburg K."/>
            <person name="Cooper G."/>
            <person name="Leong J."/>
            <person name="Jones S.R.M."/>
            <person name="Koop B.F."/>
        </authorList>
    </citation>
    <scope>NUCLEOTIDE SEQUENCE</scope>
    <source>
        <strain evidence="11">Pacific form</strain>
        <tissue evidence="11">Whole</tissue>
    </source>
</reference>
<evidence type="ECO:0000259" key="10">
    <source>
        <dbReference type="PROSITE" id="PS50056"/>
    </source>
</evidence>
<dbReference type="GO" id="GO:0008138">
    <property type="term" value="F:protein tyrosine/serine/threonine phosphatase activity"/>
    <property type="evidence" value="ECO:0007669"/>
    <property type="project" value="InterPro"/>
</dbReference>
<dbReference type="PRINTS" id="PR01909">
    <property type="entry name" value="ADSPHPHTASEA"/>
</dbReference>
<evidence type="ECO:0000256" key="8">
    <source>
        <dbReference type="SAM" id="Phobius"/>
    </source>
</evidence>
<comment type="similarity">
    <text evidence="1">Belongs to the protein-tyrosine phosphatase family. Non-receptor class dual specificity subfamily.</text>
</comment>
<comment type="catalytic activity">
    <reaction evidence="5">
        <text>O-phospho-L-seryl-[protein] + H2O = L-seryl-[protein] + phosphate</text>
        <dbReference type="Rhea" id="RHEA:20629"/>
        <dbReference type="Rhea" id="RHEA-COMP:9863"/>
        <dbReference type="Rhea" id="RHEA-COMP:11604"/>
        <dbReference type="ChEBI" id="CHEBI:15377"/>
        <dbReference type="ChEBI" id="CHEBI:29999"/>
        <dbReference type="ChEBI" id="CHEBI:43474"/>
        <dbReference type="ChEBI" id="CHEBI:83421"/>
        <dbReference type="EC" id="3.1.3.16"/>
    </reaction>
</comment>
<evidence type="ECO:0000256" key="3">
    <source>
        <dbReference type="ARBA" id="ARBA00022801"/>
    </source>
</evidence>
<feature type="active site" description="Phosphocysteine intermediate" evidence="7">
    <location>
        <position position="195"/>
    </location>
</feature>
<dbReference type="SUPFAM" id="SSF52799">
    <property type="entry name" value="(Phosphotyrosine protein) phosphatases II"/>
    <property type="match status" value="1"/>
</dbReference>
<feature type="domain" description="Tyrosine-protein phosphatase" evidence="9">
    <location>
        <begin position="95"/>
        <end position="250"/>
    </location>
</feature>
<dbReference type="AlphaFoldDB" id="C1BU24"/>
<evidence type="ECO:0000313" key="11">
    <source>
        <dbReference type="EMBL" id="ACO12527.1"/>
    </source>
</evidence>
<dbReference type="PRINTS" id="PR01908">
    <property type="entry name" value="ADSPHPHTASE"/>
</dbReference>
<dbReference type="Gene3D" id="3.90.190.10">
    <property type="entry name" value="Protein tyrosine phosphatase superfamily"/>
    <property type="match status" value="1"/>
</dbReference>
<keyword evidence="8" id="KW-1133">Transmembrane helix</keyword>
<evidence type="ECO:0000256" key="1">
    <source>
        <dbReference type="ARBA" id="ARBA00008601"/>
    </source>
</evidence>
<dbReference type="GO" id="GO:0033549">
    <property type="term" value="F:MAP kinase phosphatase activity"/>
    <property type="evidence" value="ECO:0007669"/>
    <property type="project" value="TreeGrafter"/>
</dbReference>
<dbReference type="InterPro" id="IPR020422">
    <property type="entry name" value="TYR_PHOSPHATASE_DUAL_dom"/>
</dbReference>
<keyword evidence="3" id="KW-0378">Hydrolase</keyword>
<sequence>MSDSSTTAETLSFHHNLLDKQLMIENVPVCGGRRFKRPFSKKDFPLLGDDGEEEDPMKCIFLSSLARKEYSGGKSTSVLKMRDLLRDPITGRWRWPVNGADQVYPGIYLGDAYTAMCIKVLKELNITAVLNASQGTMSDWNYVNTKASYYVNSNIAFFGIPAVDLKHYPINQHFQEGADFIHKVIQNRGVILVHCVAGISRSASMVLAYLIIKKKMTLEEAINTVKKKRSIAPNEGFLEQLIELNDTIHHLKK</sequence>
<evidence type="ECO:0000259" key="9">
    <source>
        <dbReference type="PROSITE" id="PS50054"/>
    </source>
</evidence>
<keyword evidence="8" id="KW-0812">Transmembrane</keyword>
<accession>C1BU24</accession>
<dbReference type="PROSITE" id="PS50054">
    <property type="entry name" value="TYR_PHOSPHATASE_DUAL"/>
    <property type="match status" value="1"/>
</dbReference>
<dbReference type="InterPro" id="IPR000340">
    <property type="entry name" value="Dual-sp_phosphatase_cat-dom"/>
</dbReference>
<dbReference type="CDD" id="cd14515">
    <property type="entry name" value="DUSP3-like"/>
    <property type="match status" value="1"/>
</dbReference>
<dbReference type="GO" id="GO:0005737">
    <property type="term" value="C:cytoplasm"/>
    <property type="evidence" value="ECO:0007669"/>
    <property type="project" value="TreeGrafter"/>
</dbReference>
<evidence type="ECO:0000256" key="2">
    <source>
        <dbReference type="ARBA" id="ARBA00013081"/>
    </source>
</evidence>
<name>C1BU24_LEPSM</name>
<dbReference type="EMBL" id="BT078103">
    <property type="protein sequence ID" value="ACO12527.1"/>
    <property type="molecule type" value="mRNA"/>
</dbReference>
<dbReference type="PROSITE" id="PS00383">
    <property type="entry name" value="TYR_PHOSPHATASE_1"/>
    <property type="match status" value="1"/>
</dbReference>
<dbReference type="SMART" id="SM00195">
    <property type="entry name" value="DSPc"/>
    <property type="match status" value="1"/>
</dbReference>
<dbReference type="OrthoDB" id="253091at2759"/>
<dbReference type="PROSITE" id="PS50056">
    <property type="entry name" value="TYR_PHOSPHATASE_2"/>
    <property type="match status" value="1"/>
</dbReference>
<dbReference type="Pfam" id="PF00782">
    <property type="entry name" value="DSPc"/>
    <property type="match status" value="1"/>
</dbReference>
<organism evidence="11">
    <name type="scientific">Lepeophtheirus salmonis</name>
    <name type="common">Salmon louse</name>
    <name type="synonym">Caligus salmonis</name>
    <dbReference type="NCBI Taxonomy" id="72036"/>
    <lineage>
        <taxon>Eukaryota</taxon>
        <taxon>Metazoa</taxon>
        <taxon>Ecdysozoa</taxon>
        <taxon>Arthropoda</taxon>
        <taxon>Crustacea</taxon>
        <taxon>Multicrustacea</taxon>
        <taxon>Hexanauplia</taxon>
        <taxon>Copepoda</taxon>
        <taxon>Siphonostomatoida</taxon>
        <taxon>Caligidae</taxon>
        <taxon>Lepeophtheirus</taxon>
    </lineage>
</organism>
<dbReference type="InterPro" id="IPR029021">
    <property type="entry name" value="Prot-tyrosine_phosphatase-like"/>
</dbReference>
<evidence type="ECO:0000256" key="7">
    <source>
        <dbReference type="PIRSR" id="PIRSR620405-1"/>
    </source>
</evidence>
<dbReference type="PANTHER" id="PTHR45682:SF1">
    <property type="entry name" value="DUAL SPECIFICITY PROTEIN PHOSPHATASE 3"/>
    <property type="match status" value="1"/>
</dbReference>
<feature type="transmembrane region" description="Helical" evidence="8">
    <location>
        <begin position="191"/>
        <end position="212"/>
    </location>
</feature>
<dbReference type="InterPro" id="IPR000387">
    <property type="entry name" value="Tyr_Pase_dom"/>
</dbReference>
<keyword evidence="8" id="KW-0472">Membrane</keyword>
<comment type="catalytic activity">
    <reaction evidence="6">
        <text>O-phospho-L-threonyl-[protein] + H2O = L-threonyl-[protein] + phosphate</text>
        <dbReference type="Rhea" id="RHEA:47004"/>
        <dbReference type="Rhea" id="RHEA-COMP:11060"/>
        <dbReference type="Rhea" id="RHEA-COMP:11605"/>
        <dbReference type="ChEBI" id="CHEBI:15377"/>
        <dbReference type="ChEBI" id="CHEBI:30013"/>
        <dbReference type="ChEBI" id="CHEBI:43474"/>
        <dbReference type="ChEBI" id="CHEBI:61977"/>
        <dbReference type="EC" id="3.1.3.16"/>
    </reaction>
</comment>
<dbReference type="GO" id="GO:0004722">
    <property type="term" value="F:protein serine/threonine phosphatase activity"/>
    <property type="evidence" value="ECO:0007669"/>
    <property type="project" value="UniProtKB-EC"/>
</dbReference>
<feature type="domain" description="Tyrosine specific protein phosphatases" evidence="10">
    <location>
        <begin position="178"/>
        <end position="229"/>
    </location>
</feature>
<dbReference type="EC" id="3.1.3.16" evidence="2"/>
<gene>
    <name evidence="11" type="primary">DUS3</name>
</gene>
<dbReference type="GO" id="GO:0043409">
    <property type="term" value="P:negative regulation of MAPK cascade"/>
    <property type="evidence" value="ECO:0007669"/>
    <property type="project" value="TreeGrafter"/>
</dbReference>
<dbReference type="InterPro" id="IPR016130">
    <property type="entry name" value="Tyr_Pase_AS"/>
</dbReference>
<evidence type="ECO:0000256" key="6">
    <source>
        <dbReference type="ARBA" id="ARBA00048336"/>
    </source>
</evidence>
<keyword evidence="4" id="KW-0904">Protein phosphatase</keyword>
<protein>
    <recommendedName>
        <fullName evidence="2">protein-serine/threonine phosphatase</fullName>
        <ecNumber evidence="2">3.1.3.16</ecNumber>
    </recommendedName>
</protein>
<dbReference type="InterPro" id="IPR020405">
    <property type="entry name" value="Atypical_DUSP_subfamA"/>
</dbReference>
<dbReference type="PANTHER" id="PTHR45682">
    <property type="entry name" value="AGAP008228-PA"/>
    <property type="match status" value="1"/>
</dbReference>
<proteinExistence type="evidence at transcript level"/>